<dbReference type="InterPro" id="IPR015854">
    <property type="entry name" value="ABC_transpr_LolD-like"/>
</dbReference>
<dbReference type="InterPro" id="IPR017871">
    <property type="entry name" value="ABC_transporter-like_CS"/>
</dbReference>
<evidence type="ECO:0000256" key="2">
    <source>
        <dbReference type="ARBA" id="ARBA00022840"/>
    </source>
</evidence>
<sequence>MIQLKNISLAYGEHQIFHNLNLDIADGEFVAIVGKSGSGKTSLLNIIALLEKPNQGYVLIDGKKYTSQRHILRYHRSLMSFLLQNFALIDEESVAFNLQIAAKFAVNPDNPAQDIASALKQVNLPESVLSQKVYQLSGGEQQRVALARLLIKDAKYILADEPTGNLDRQNSRIVFEILQLLNKLGRTIIMVTHDENLAQQAKRIIEI</sequence>
<accession>A0ABY8C697</accession>
<dbReference type="SUPFAM" id="SSF52540">
    <property type="entry name" value="P-loop containing nucleoside triphosphate hydrolases"/>
    <property type="match status" value="1"/>
</dbReference>
<evidence type="ECO:0000259" key="3">
    <source>
        <dbReference type="PROSITE" id="PS50893"/>
    </source>
</evidence>
<dbReference type="PROSITE" id="PS00211">
    <property type="entry name" value="ABC_TRANSPORTER_1"/>
    <property type="match status" value="1"/>
</dbReference>
<dbReference type="Pfam" id="PF00005">
    <property type="entry name" value="ABC_tran"/>
    <property type="match status" value="1"/>
</dbReference>
<dbReference type="RefSeq" id="WP_315570361.1">
    <property type="nucleotide sequence ID" value="NZ_CP118866.1"/>
</dbReference>
<dbReference type="SMART" id="SM00382">
    <property type="entry name" value="AAA"/>
    <property type="match status" value="1"/>
</dbReference>
<dbReference type="InterPro" id="IPR003439">
    <property type="entry name" value="ABC_transporter-like_ATP-bd"/>
</dbReference>
<dbReference type="Gene3D" id="3.40.50.300">
    <property type="entry name" value="P-loop containing nucleotide triphosphate hydrolases"/>
    <property type="match status" value="1"/>
</dbReference>
<dbReference type="PANTHER" id="PTHR24220">
    <property type="entry name" value="IMPORT ATP-BINDING PROTEIN"/>
    <property type="match status" value="1"/>
</dbReference>
<dbReference type="PROSITE" id="PS50893">
    <property type="entry name" value="ABC_TRANSPORTER_2"/>
    <property type="match status" value="1"/>
</dbReference>
<dbReference type="EMBL" id="CP118868">
    <property type="protein sequence ID" value="WEG35064.1"/>
    <property type="molecule type" value="Genomic_DNA"/>
</dbReference>
<keyword evidence="2 4" id="KW-0067">ATP-binding</keyword>
<organism evidence="4 5">
    <name type="scientific">Amygdalobacter indicium</name>
    <dbReference type="NCBI Taxonomy" id="3029272"/>
    <lineage>
        <taxon>Bacteria</taxon>
        <taxon>Bacillati</taxon>
        <taxon>Bacillota</taxon>
        <taxon>Clostridia</taxon>
        <taxon>Eubacteriales</taxon>
        <taxon>Oscillospiraceae</taxon>
        <taxon>Amygdalobacter</taxon>
    </lineage>
</organism>
<proteinExistence type="predicted"/>
<evidence type="ECO:0000256" key="1">
    <source>
        <dbReference type="ARBA" id="ARBA00022741"/>
    </source>
</evidence>
<dbReference type="InterPro" id="IPR027417">
    <property type="entry name" value="P-loop_NTPase"/>
</dbReference>
<evidence type="ECO:0000313" key="4">
    <source>
        <dbReference type="EMBL" id="WEG35064.1"/>
    </source>
</evidence>
<protein>
    <submittedName>
        <fullName evidence="4">ABC transporter ATP-binding protein</fullName>
    </submittedName>
</protein>
<reference evidence="4 5" key="1">
    <citation type="submission" date="2023-02" db="EMBL/GenBank/DDBJ databases">
        <title>Novel Oscillospiraceae bacterial genomes.</title>
        <authorList>
            <person name="Srinivasan S."/>
            <person name="Austin M.N."/>
            <person name="Fiedler T.L."/>
            <person name="Strenk S.M."/>
            <person name="Agnew K.J."/>
            <person name="Nagana Gowda G.A."/>
            <person name="Raftery D."/>
            <person name="Beamer M.A."/>
            <person name="Achilles S.L."/>
            <person name="Wiesenfeld H.C."/>
            <person name="Fredricks D.N."/>
            <person name="Hillier S.L."/>
        </authorList>
    </citation>
    <scope>NUCLEOTIDE SEQUENCE [LARGE SCALE GENOMIC DNA]</scope>
    <source>
        <strain evidence="4 5">CHIC02 1186E3-8</strain>
    </source>
</reference>
<feature type="domain" description="ABC transporter" evidence="3">
    <location>
        <begin position="2"/>
        <end position="207"/>
    </location>
</feature>
<keyword evidence="1" id="KW-0547">Nucleotide-binding</keyword>
<dbReference type="PANTHER" id="PTHR24220:SF86">
    <property type="entry name" value="ABC TRANSPORTER ABCH.1"/>
    <property type="match status" value="1"/>
</dbReference>
<keyword evidence="5" id="KW-1185">Reference proteome</keyword>
<gene>
    <name evidence="4" type="ORF">PYS61_03740</name>
</gene>
<evidence type="ECO:0000313" key="5">
    <source>
        <dbReference type="Proteomes" id="UP001220478"/>
    </source>
</evidence>
<dbReference type="InterPro" id="IPR003593">
    <property type="entry name" value="AAA+_ATPase"/>
</dbReference>
<name>A0ABY8C697_9FIRM</name>
<dbReference type="Proteomes" id="UP001220478">
    <property type="component" value="Chromosome"/>
</dbReference>
<dbReference type="GO" id="GO:0005524">
    <property type="term" value="F:ATP binding"/>
    <property type="evidence" value="ECO:0007669"/>
    <property type="project" value="UniProtKB-KW"/>
</dbReference>